<gene>
    <name evidence="2" type="ORF">P4O66_007044</name>
</gene>
<comment type="caution">
    <text evidence="2">The sequence shown here is derived from an EMBL/GenBank/DDBJ whole genome shotgun (WGS) entry which is preliminary data.</text>
</comment>
<reference evidence="2" key="1">
    <citation type="submission" date="2023-03" db="EMBL/GenBank/DDBJ databases">
        <title>Electrophorus voltai genome.</title>
        <authorList>
            <person name="Bian C."/>
        </authorList>
    </citation>
    <scope>NUCLEOTIDE SEQUENCE</scope>
    <source>
        <strain evidence="2">CB-2022</strain>
        <tissue evidence="2">Muscle</tissue>
    </source>
</reference>
<feature type="region of interest" description="Disordered" evidence="1">
    <location>
        <begin position="87"/>
        <end position="120"/>
    </location>
</feature>
<keyword evidence="3" id="KW-1185">Reference proteome</keyword>
<dbReference type="EMBL" id="JAROKS010000012">
    <property type="protein sequence ID" value="KAK1798762.1"/>
    <property type="molecule type" value="Genomic_DNA"/>
</dbReference>
<proteinExistence type="predicted"/>
<evidence type="ECO:0000256" key="1">
    <source>
        <dbReference type="SAM" id="MobiDB-lite"/>
    </source>
</evidence>
<feature type="region of interest" description="Disordered" evidence="1">
    <location>
        <begin position="1"/>
        <end position="69"/>
    </location>
</feature>
<protein>
    <submittedName>
        <fullName evidence="2">Uncharacterized protein</fullName>
    </submittedName>
</protein>
<organism evidence="2 3">
    <name type="scientific">Electrophorus voltai</name>
    <dbReference type="NCBI Taxonomy" id="2609070"/>
    <lineage>
        <taxon>Eukaryota</taxon>
        <taxon>Metazoa</taxon>
        <taxon>Chordata</taxon>
        <taxon>Craniata</taxon>
        <taxon>Vertebrata</taxon>
        <taxon>Euteleostomi</taxon>
        <taxon>Actinopterygii</taxon>
        <taxon>Neopterygii</taxon>
        <taxon>Teleostei</taxon>
        <taxon>Ostariophysi</taxon>
        <taxon>Gymnotiformes</taxon>
        <taxon>Gymnotoidei</taxon>
        <taxon>Gymnotidae</taxon>
        <taxon>Electrophorus</taxon>
    </lineage>
</organism>
<evidence type="ECO:0000313" key="3">
    <source>
        <dbReference type="Proteomes" id="UP001239994"/>
    </source>
</evidence>
<evidence type="ECO:0000313" key="2">
    <source>
        <dbReference type="EMBL" id="KAK1798762.1"/>
    </source>
</evidence>
<feature type="compositionally biased region" description="Acidic residues" evidence="1">
    <location>
        <begin position="87"/>
        <end position="111"/>
    </location>
</feature>
<sequence>MPPAALDKGSSSREGDRSGEEMLRCTDGEPTINKVLGPVLGQTASRLLHSGPEEKTEHSGVSGRSKAEKTDVDIQVEICGNISVETDGDILMETDGDIPVETDGDIPVETDGEARSPFAL</sequence>
<dbReference type="Proteomes" id="UP001239994">
    <property type="component" value="Unassembled WGS sequence"/>
</dbReference>
<accession>A0AAD8ZG17</accession>
<name>A0AAD8ZG17_9TELE</name>
<dbReference type="AlphaFoldDB" id="A0AAD8ZG17"/>
<feature type="compositionally biased region" description="Basic and acidic residues" evidence="1">
    <location>
        <begin position="10"/>
        <end position="27"/>
    </location>
</feature>